<comment type="similarity">
    <text evidence="1">Belongs to the D-isomer specific 2-hydroxyacid dehydrogenase family.</text>
</comment>
<evidence type="ECO:0000259" key="4">
    <source>
        <dbReference type="Pfam" id="PF02826"/>
    </source>
</evidence>
<dbReference type="InterPro" id="IPR050223">
    <property type="entry name" value="D-isomer_2-hydroxyacid_DH"/>
</dbReference>
<dbReference type="PANTHER" id="PTHR10996:SF257">
    <property type="entry name" value="GLYOXYLATE REDUCTASE 1"/>
    <property type="match status" value="1"/>
</dbReference>
<evidence type="ECO:0000256" key="2">
    <source>
        <dbReference type="ARBA" id="ARBA00023002"/>
    </source>
</evidence>
<evidence type="ECO:0000256" key="3">
    <source>
        <dbReference type="SAM" id="MobiDB-lite"/>
    </source>
</evidence>
<dbReference type="SUPFAM" id="SSF51735">
    <property type="entry name" value="NAD(P)-binding Rossmann-fold domains"/>
    <property type="match status" value="1"/>
</dbReference>
<dbReference type="AlphaFoldDB" id="A0AAD6ANR3"/>
<feature type="region of interest" description="Disordered" evidence="3">
    <location>
        <begin position="1"/>
        <end position="28"/>
    </location>
</feature>
<proteinExistence type="inferred from homology"/>
<accession>A0AAD6ANR3</accession>
<dbReference type="GO" id="GO:0016618">
    <property type="term" value="F:hydroxypyruvate reductase [NAD(P)H] activity"/>
    <property type="evidence" value="ECO:0007669"/>
    <property type="project" value="TreeGrafter"/>
</dbReference>
<protein>
    <recommendedName>
        <fullName evidence="4">D-isomer specific 2-hydroxyacid dehydrogenase NAD-binding domain-containing protein</fullName>
    </recommendedName>
</protein>
<dbReference type="InterPro" id="IPR029752">
    <property type="entry name" value="D-isomer_DH_CS1"/>
</dbReference>
<sequence>MEDNKPWALTSEPGEGHQISVDPNTTNHKPQSLVGVEVTGSTMGIIGMGHIGCRIAQKGKGFDMKVLYHNRTRRSVEEEQAVGATYCEKMDDLLKDTRELNLMKPTATLVNISRGRVVDQDALVKALKSETILAAALDVTYPEPLPRDHPLLGLPNVLITPHVGTDTLSTSRKMVQRMVENAVAVRKGQTIPNEVKPKM</sequence>
<dbReference type="GO" id="GO:0030267">
    <property type="term" value="F:glyoxylate reductase (NADPH) activity"/>
    <property type="evidence" value="ECO:0007669"/>
    <property type="project" value="TreeGrafter"/>
</dbReference>
<dbReference type="PROSITE" id="PS00065">
    <property type="entry name" value="D_2_HYDROXYACID_DH_1"/>
    <property type="match status" value="1"/>
</dbReference>
<gene>
    <name evidence="5" type="ORF">JOQ06_015836</name>
</gene>
<dbReference type="InterPro" id="IPR036291">
    <property type="entry name" value="NAD(P)-bd_dom_sf"/>
</dbReference>
<dbReference type="Pfam" id="PF02826">
    <property type="entry name" value="2-Hacid_dh_C"/>
    <property type="match status" value="1"/>
</dbReference>
<dbReference type="PANTHER" id="PTHR10996">
    <property type="entry name" value="2-HYDROXYACID DEHYDROGENASE-RELATED"/>
    <property type="match status" value="1"/>
</dbReference>
<keyword evidence="6" id="KW-1185">Reference proteome</keyword>
<dbReference type="GO" id="GO:0051287">
    <property type="term" value="F:NAD binding"/>
    <property type="evidence" value="ECO:0007669"/>
    <property type="project" value="InterPro"/>
</dbReference>
<evidence type="ECO:0000313" key="5">
    <source>
        <dbReference type="EMBL" id="KAJ4928037.1"/>
    </source>
</evidence>
<feature type="domain" description="D-isomer specific 2-hydroxyacid dehydrogenase NAD-binding" evidence="4">
    <location>
        <begin position="96"/>
        <end position="164"/>
    </location>
</feature>
<dbReference type="InterPro" id="IPR006140">
    <property type="entry name" value="D-isomer_DH_NAD-bd"/>
</dbReference>
<name>A0AAD6ANR3_9TELE</name>
<comment type="caution">
    <text evidence="5">The sequence shown here is derived from an EMBL/GenBank/DDBJ whole genome shotgun (WGS) entry which is preliminary data.</text>
</comment>
<dbReference type="GO" id="GO:0005829">
    <property type="term" value="C:cytosol"/>
    <property type="evidence" value="ECO:0007669"/>
    <property type="project" value="TreeGrafter"/>
</dbReference>
<dbReference type="EMBL" id="JAPTMU010000018">
    <property type="protein sequence ID" value="KAJ4928037.1"/>
    <property type="molecule type" value="Genomic_DNA"/>
</dbReference>
<reference evidence="5" key="1">
    <citation type="submission" date="2022-11" db="EMBL/GenBank/DDBJ databases">
        <title>Chromosome-level genome of Pogonophryne albipinna.</title>
        <authorList>
            <person name="Jo E."/>
        </authorList>
    </citation>
    <scope>NUCLEOTIDE SEQUENCE</scope>
    <source>
        <strain evidence="5">SGF0006</strain>
        <tissue evidence="5">Muscle</tissue>
    </source>
</reference>
<keyword evidence="2" id="KW-0560">Oxidoreductase</keyword>
<dbReference type="Proteomes" id="UP001219934">
    <property type="component" value="Unassembled WGS sequence"/>
</dbReference>
<evidence type="ECO:0000256" key="1">
    <source>
        <dbReference type="ARBA" id="ARBA00005854"/>
    </source>
</evidence>
<organism evidence="5 6">
    <name type="scientific">Pogonophryne albipinna</name>
    <dbReference type="NCBI Taxonomy" id="1090488"/>
    <lineage>
        <taxon>Eukaryota</taxon>
        <taxon>Metazoa</taxon>
        <taxon>Chordata</taxon>
        <taxon>Craniata</taxon>
        <taxon>Vertebrata</taxon>
        <taxon>Euteleostomi</taxon>
        <taxon>Actinopterygii</taxon>
        <taxon>Neopterygii</taxon>
        <taxon>Teleostei</taxon>
        <taxon>Neoteleostei</taxon>
        <taxon>Acanthomorphata</taxon>
        <taxon>Eupercaria</taxon>
        <taxon>Perciformes</taxon>
        <taxon>Notothenioidei</taxon>
        <taxon>Pogonophryne</taxon>
    </lineage>
</organism>
<dbReference type="Gene3D" id="3.40.50.720">
    <property type="entry name" value="NAD(P)-binding Rossmann-like Domain"/>
    <property type="match status" value="3"/>
</dbReference>
<evidence type="ECO:0000313" key="6">
    <source>
        <dbReference type="Proteomes" id="UP001219934"/>
    </source>
</evidence>